<dbReference type="Pfam" id="PF05925">
    <property type="entry name" value="IpgD"/>
    <property type="match status" value="1"/>
</dbReference>
<proteinExistence type="inferred from homology"/>
<gene>
    <name evidence="7" type="ORF">BS640_10645</name>
</gene>
<keyword evidence="3" id="KW-0964">Secreted</keyword>
<dbReference type="InterPro" id="IPR008108">
    <property type="entry name" value="IpgD/SopB"/>
</dbReference>
<organism evidence="7 8">
    <name type="scientific">Rouxiella badensis</name>
    <dbReference type="NCBI Taxonomy" id="1646377"/>
    <lineage>
        <taxon>Bacteria</taxon>
        <taxon>Pseudomonadati</taxon>
        <taxon>Pseudomonadota</taxon>
        <taxon>Gammaproteobacteria</taxon>
        <taxon>Enterobacterales</taxon>
        <taxon>Yersiniaceae</taxon>
        <taxon>Rouxiella</taxon>
    </lineage>
</organism>
<reference evidence="7 8" key="1">
    <citation type="journal article" date="2017" name="Int. J. Syst. Evol. Microbiol.">
        <title>Rouxiella badensis sp. nov. and Rouxiella silvae sp. nov. isolated from peat bog soil in Germany and emendation of the genus description.</title>
        <authorList>
            <person name="Le Fleche-Mateos A."/>
            <person name="Kugler J.H."/>
            <person name="Hansen S.H."/>
            <person name="Syldatk C."/>
            <person name="Hausmann R."/>
            <person name="Lomprez F."/>
            <person name="Vandenbogaert M."/>
            <person name="Manuguerra J.C."/>
            <person name="Grimont P.A."/>
        </authorList>
    </citation>
    <scope>NUCLEOTIDE SEQUENCE [LARGE SCALE GENOMIC DNA]</scope>
    <source>
        <strain evidence="7 8">DSM 100043</strain>
    </source>
</reference>
<evidence type="ECO:0000256" key="1">
    <source>
        <dbReference type="ARBA" id="ARBA00004613"/>
    </source>
</evidence>
<evidence type="ECO:0000256" key="3">
    <source>
        <dbReference type="ARBA" id="ARBA00022525"/>
    </source>
</evidence>
<feature type="region of interest" description="Disordered" evidence="6">
    <location>
        <begin position="33"/>
        <end position="55"/>
    </location>
</feature>
<dbReference type="EMBL" id="MRWE01000015">
    <property type="protein sequence ID" value="ORJ25453.1"/>
    <property type="molecule type" value="Genomic_DNA"/>
</dbReference>
<comment type="caution">
    <text evidence="7">The sequence shown here is derived from an EMBL/GenBank/DDBJ whole genome shotgun (WGS) entry which is preliminary data.</text>
</comment>
<dbReference type="Gene3D" id="1.20.58.450">
    <property type="entry name" value="Cell division control protein 42 homolog"/>
    <property type="match status" value="1"/>
</dbReference>
<dbReference type="GO" id="GO:0005576">
    <property type="term" value="C:extracellular region"/>
    <property type="evidence" value="ECO:0007669"/>
    <property type="project" value="UniProtKB-SubCell"/>
</dbReference>
<evidence type="ECO:0000313" key="8">
    <source>
        <dbReference type="Proteomes" id="UP000192536"/>
    </source>
</evidence>
<dbReference type="AlphaFoldDB" id="A0A1X0WFH0"/>
<keyword evidence="5" id="KW-0843">Virulence</keyword>
<evidence type="ECO:0000256" key="5">
    <source>
        <dbReference type="ARBA" id="ARBA00023026"/>
    </source>
</evidence>
<evidence type="ECO:0000313" key="7">
    <source>
        <dbReference type="EMBL" id="ORJ25453.1"/>
    </source>
</evidence>
<dbReference type="GO" id="GO:0016791">
    <property type="term" value="F:phosphatase activity"/>
    <property type="evidence" value="ECO:0007669"/>
    <property type="project" value="InterPro"/>
</dbReference>
<evidence type="ECO:0000256" key="6">
    <source>
        <dbReference type="SAM" id="MobiDB-lite"/>
    </source>
</evidence>
<comment type="similarity">
    <text evidence="2">Belongs to the phosphatase IpgD/SopB family.</text>
</comment>
<dbReference type="STRING" id="1646377.BS640_10645"/>
<dbReference type="RefSeq" id="WP_084912532.1">
    <property type="nucleotide sequence ID" value="NZ_JAJGAT010000002.1"/>
</dbReference>
<keyword evidence="4" id="KW-0378">Hydrolase</keyword>
<name>A0A1X0WFH0_9GAMM</name>
<dbReference type="Proteomes" id="UP000192536">
    <property type="component" value="Unassembled WGS sequence"/>
</dbReference>
<sequence>MLSSIHFPVRSYSLEALQPDAGAKSATLMLVKYEKSPPKDEQKGPEKAPGGEIPQGAARSFGALKEIEQGKLNSAEFVMDNLKLDKRGLLSLPVLLNTSDNAERASTKQERSSIKKLSGHLIKHIAVKHASKNKISLKESVKIIRHQFAQAGTQLRNDKAWNTLNNTVSHNQSHYACTLVPASNMKLGADDIFVQSYAGKGVCSSSTSEAKHAVNLWSSEISVPDKEGKPVTLFKGLRHAILSPFGMKKSDPTRQAGALARAKEVATAALYAKPELLKSALAGQTVPLQIVSTALVTATKIIHEDTMLDDQMNAWQALSKTSPVSLSIRGENGKLQEVKVNLGVAAFNFGVNELALKFGMGWSASDKHNAKALEQLIGGNAKTGAPPGGMVGAYLKSNPANAAKVLELTQQLQQIMANNAHHRDSGEPYKAPQRIAMLAYEIGAVPCWNCKSGKDRTGMLDAEIKREAISHHQGQPLSQPGKPLDANNKKIFQQVLIGGGNHEIQAQNTSASGNKVLKNIPLSAINLSYDARVGDHQVWKETQGLSKLV</sequence>
<feature type="compositionally biased region" description="Basic and acidic residues" evidence="6">
    <location>
        <begin position="33"/>
        <end position="46"/>
    </location>
</feature>
<protein>
    <submittedName>
        <fullName evidence="7">Inositol phosphatase</fullName>
    </submittedName>
</protein>
<evidence type="ECO:0000256" key="2">
    <source>
        <dbReference type="ARBA" id="ARBA00009007"/>
    </source>
</evidence>
<keyword evidence="8" id="KW-1185">Reference proteome</keyword>
<comment type="subcellular location">
    <subcellularLocation>
        <location evidence="1">Secreted</location>
    </subcellularLocation>
</comment>
<accession>A0A1X0WFH0</accession>
<dbReference type="PRINTS" id="PR01734">
    <property type="entry name" value="TYPE3OMBPROT"/>
</dbReference>
<evidence type="ECO:0000256" key="4">
    <source>
        <dbReference type="ARBA" id="ARBA00022801"/>
    </source>
</evidence>